<dbReference type="Pfam" id="PF06168">
    <property type="entry name" value="DUF981"/>
    <property type="match status" value="1"/>
</dbReference>
<reference evidence="2 3" key="1">
    <citation type="journal article" date="2019" name="Int. J. Syst. Evol. Microbiol.">
        <title>The Global Catalogue of Microorganisms (GCM) 10K type strain sequencing project: providing services to taxonomists for standard genome sequencing and annotation.</title>
        <authorList>
            <consortium name="The Broad Institute Genomics Platform"/>
            <consortium name="The Broad Institute Genome Sequencing Center for Infectious Disease"/>
            <person name="Wu L."/>
            <person name="Ma J."/>
        </authorList>
    </citation>
    <scope>NUCLEOTIDE SEQUENCE [LARGE SCALE GENOMIC DNA]</scope>
    <source>
        <strain evidence="2 3">XZGYJ-43</strain>
    </source>
</reference>
<keyword evidence="1" id="KW-1133">Transmembrane helix</keyword>
<feature type="transmembrane region" description="Helical" evidence="1">
    <location>
        <begin position="169"/>
        <end position="194"/>
    </location>
</feature>
<proteinExistence type="predicted"/>
<evidence type="ECO:0000313" key="3">
    <source>
        <dbReference type="Proteomes" id="UP001596447"/>
    </source>
</evidence>
<evidence type="ECO:0000256" key="1">
    <source>
        <dbReference type="SAM" id="Phobius"/>
    </source>
</evidence>
<evidence type="ECO:0000313" key="2">
    <source>
        <dbReference type="EMBL" id="MFC7200764.1"/>
    </source>
</evidence>
<gene>
    <name evidence="2" type="ORF">ACFQJ9_15325</name>
</gene>
<dbReference type="InterPro" id="IPR009324">
    <property type="entry name" value="DUF981"/>
</dbReference>
<keyword evidence="1" id="KW-0812">Transmembrane</keyword>
<dbReference type="EMBL" id="JBHTAR010000011">
    <property type="protein sequence ID" value="MFC7200764.1"/>
    <property type="molecule type" value="Genomic_DNA"/>
</dbReference>
<keyword evidence="3" id="KW-1185">Reference proteome</keyword>
<feature type="transmembrane region" description="Helical" evidence="1">
    <location>
        <begin position="12"/>
        <end position="35"/>
    </location>
</feature>
<feature type="transmembrane region" description="Helical" evidence="1">
    <location>
        <begin position="47"/>
        <end position="70"/>
    </location>
</feature>
<name>A0ABD5Z6H4_9EURY</name>
<protein>
    <submittedName>
        <fullName evidence="2">DUF981 family protein</fullName>
    </submittedName>
</protein>
<feature type="transmembrane region" description="Helical" evidence="1">
    <location>
        <begin position="82"/>
        <end position="102"/>
    </location>
</feature>
<sequence length="204" mass="21248">MFGILQISGVSAYNPLVVALIVLAAGGAVAATYLYREARGTLDNRESFAWLLGMLGFFALLVSGELFWANWAGFPAQQYTELFGVAQTLWAATLLSAAFVVYRDLDPRPFAWLTAVAGVLLLQGARAILAFDLTQAPLAAAGIWASAGLAGILLLPAAYVDESSSARRYLVLAAAALVAVMAVLALVTGVGAHYSHIAEAAAGS</sequence>
<keyword evidence="1" id="KW-0472">Membrane</keyword>
<feature type="transmembrane region" description="Helical" evidence="1">
    <location>
        <begin position="137"/>
        <end position="157"/>
    </location>
</feature>
<dbReference type="AlphaFoldDB" id="A0ABD5Z6H4"/>
<dbReference type="RefSeq" id="WP_279527529.1">
    <property type="nucleotide sequence ID" value="NZ_CP122312.1"/>
</dbReference>
<accession>A0ABD5Z6H4</accession>
<feature type="transmembrane region" description="Helical" evidence="1">
    <location>
        <begin position="109"/>
        <end position="131"/>
    </location>
</feature>
<dbReference type="Proteomes" id="UP001596447">
    <property type="component" value="Unassembled WGS sequence"/>
</dbReference>
<comment type="caution">
    <text evidence="2">The sequence shown here is derived from an EMBL/GenBank/DDBJ whole genome shotgun (WGS) entry which is preliminary data.</text>
</comment>
<organism evidence="2 3">
    <name type="scientific">Halospeciosus flavus</name>
    <dbReference type="NCBI Taxonomy" id="3032283"/>
    <lineage>
        <taxon>Archaea</taxon>
        <taxon>Methanobacteriati</taxon>
        <taxon>Methanobacteriota</taxon>
        <taxon>Stenosarchaea group</taxon>
        <taxon>Halobacteria</taxon>
        <taxon>Halobacteriales</taxon>
        <taxon>Halobacteriaceae</taxon>
        <taxon>Halospeciosus</taxon>
    </lineage>
</organism>